<comment type="caution">
    <text evidence="1">The sequence shown here is derived from an EMBL/GenBank/DDBJ whole genome shotgun (WGS) entry which is preliminary data.</text>
</comment>
<accession>A0AAV8VLS2</accession>
<organism evidence="1 2">
    <name type="scientific">Exocentrus adspersus</name>
    <dbReference type="NCBI Taxonomy" id="1586481"/>
    <lineage>
        <taxon>Eukaryota</taxon>
        <taxon>Metazoa</taxon>
        <taxon>Ecdysozoa</taxon>
        <taxon>Arthropoda</taxon>
        <taxon>Hexapoda</taxon>
        <taxon>Insecta</taxon>
        <taxon>Pterygota</taxon>
        <taxon>Neoptera</taxon>
        <taxon>Endopterygota</taxon>
        <taxon>Coleoptera</taxon>
        <taxon>Polyphaga</taxon>
        <taxon>Cucujiformia</taxon>
        <taxon>Chrysomeloidea</taxon>
        <taxon>Cerambycidae</taxon>
        <taxon>Lamiinae</taxon>
        <taxon>Acanthocinini</taxon>
        <taxon>Exocentrus</taxon>
    </lineage>
</organism>
<dbReference type="GO" id="GO:0003676">
    <property type="term" value="F:nucleic acid binding"/>
    <property type="evidence" value="ECO:0007669"/>
    <property type="project" value="InterPro"/>
</dbReference>
<evidence type="ECO:0000313" key="1">
    <source>
        <dbReference type="EMBL" id="KAJ8914995.1"/>
    </source>
</evidence>
<proteinExistence type="predicted"/>
<keyword evidence="2" id="KW-1185">Reference proteome</keyword>
<dbReference type="Proteomes" id="UP001159042">
    <property type="component" value="Unassembled WGS sequence"/>
</dbReference>
<name>A0AAV8VLS2_9CUCU</name>
<dbReference type="PANTHER" id="PTHR47326:SF1">
    <property type="entry name" value="HTH PSQ-TYPE DOMAIN-CONTAINING PROTEIN"/>
    <property type="match status" value="1"/>
</dbReference>
<gene>
    <name evidence="1" type="ORF">NQ315_002520</name>
</gene>
<sequence>MVYTIAERVEVIFIYGAQQNCAGATARMFNDRHTDKRMDHSYVRALVEATGSVKNQKRQGDRVVDEVRQMEVIGQFVLNPTSSLRQMSALTGLSYSSVRKVTKLHKFHPYKMQNVQELSEDDFDLRIEFCERMTDMIIQNLILIQNIYFSDECTFFFNGYVNKHNVRYRSNENPHICRETHTQAPLECMGGHSW</sequence>
<protein>
    <recommendedName>
        <fullName evidence="3">DUF4817 domain-containing protein</fullName>
    </recommendedName>
</protein>
<reference evidence="1 2" key="1">
    <citation type="journal article" date="2023" name="Insect Mol. Biol.">
        <title>Genome sequencing provides insights into the evolution of gene families encoding plant cell wall-degrading enzymes in longhorned beetles.</title>
        <authorList>
            <person name="Shin N.R."/>
            <person name="Okamura Y."/>
            <person name="Kirsch R."/>
            <person name="Pauchet Y."/>
        </authorList>
    </citation>
    <scope>NUCLEOTIDE SEQUENCE [LARGE SCALE GENOMIC DNA]</scope>
    <source>
        <strain evidence="1">EAD_L_NR</strain>
    </source>
</reference>
<dbReference type="AlphaFoldDB" id="A0AAV8VLS2"/>
<dbReference type="Gene3D" id="3.30.420.10">
    <property type="entry name" value="Ribonuclease H-like superfamily/Ribonuclease H"/>
    <property type="match status" value="1"/>
</dbReference>
<dbReference type="PANTHER" id="PTHR47326">
    <property type="entry name" value="TRANSPOSABLE ELEMENT TC3 TRANSPOSASE-LIKE PROTEIN"/>
    <property type="match status" value="1"/>
</dbReference>
<dbReference type="EMBL" id="JANEYG010000060">
    <property type="protein sequence ID" value="KAJ8914995.1"/>
    <property type="molecule type" value="Genomic_DNA"/>
</dbReference>
<evidence type="ECO:0000313" key="2">
    <source>
        <dbReference type="Proteomes" id="UP001159042"/>
    </source>
</evidence>
<evidence type="ECO:0008006" key="3">
    <source>
        <dbReference type="Google" id="ProtNLM"/>
    </source>
</evidence>
<dbReference type="InterPro" id="IPR036397">
    <property type="entry name" value="RNaseH_sf"/>
</dbReference>